<reference evidence="3" key="1">
    <citation type="submission" date="2018-05" db="EMBL/GenBank/DDBJ databases">
        <authorList>
            <person name="Lanie J.A."/>
            <person name="Ng W.-L."/>
            <person name="Kazmierczak K.M."/>
            <person name="Andrzejewski T.M."/>
            <person name="Davidsen T.M."/>
            <person name="Wayne K.J."/>
            <person name="Tettelin H."/>
            <person name="Glass J.I."/>
            <person name="Rusch D."/>
            <person name="Podicherti R."/>
            <person name="Tsui H.-C.T."/>
            <person name="Winkler M.E."/>
        </authorList>
    </citation>
    <scope>NUCLEOTIDE SEQUENCE</scope>
</reference>
<evidence type="ECO:0000259" key="1">
    <source>
        <dbReference type="Pfam" id="PF02625"/>
    </source>
</evidence>
<dbReference type="InterPro" id="IPR027051">
    <property type="entry name" value="XdhC_Rossmann_dom"/>
</dbReference>
<dbReference type="PANTHER" id="PTHR30388">
    <property type="entry name" value="ALDEHYDE OXIDOREDUCTASE MOLYBDENUM COFACTOR ASSEMBLY PROTEIN"/>
    <property type="match status" value="1"/>
</dbReference>
<dbReference type="EMBL" id="UINC01001053">
    <property type="protein sequence ID" value="SUZ69160.1"/>
    <property type="molecule type" value="Genomic_DNA"/>
</dbReference>
<evidence type="ECO:0008006" key="4">
    <source>
        <dbReference type="Google" id="ProtNLM"/>
    </source>
</evidence>
<accession>A0A381PQH5</accession>
<organism evidence="3">
    <name type="scientific">marine metagenome</name>
    <dbReference type="NCBI Taxonomy" id="408172"/>
    <lineage>
        <taxon>unclassified sequences</taxon>
        <taxon>metagenomes</taxon>
        <taxon>ecological metagenomes</taxon>
    </lineage>
</organism>
<evidence type="ECO:0000313" key="3">
    <source>
        <dbReference type="EMBL" id="SUZ69160.1"/>
    </source>
</evidence>
<dbReference type="InterPro" id="IPR003777">
    <property type="entry name" value="XdhC_CoxI"/>
</dbReference>
<dbReference type="Pfam" id="PF13478">
    <property type="entry name" value="XdhC_C"/>
    <property type="match status" value="1"/>
</dbReference>
<gene>
    <name evidence="3" type="ORF">METZ01_LOCUS22014</name>
</gene>
<dbReference type="InterPro" id="IPR052698">
    <property type="entry name" value="MoCofactor_Util/Proc"/>
</dbReference>
<dbReference type="Pfam" id="PF02625">
    <property type="entry name" value="XdhC_CoxI"/>
    <property type="match status" value="1"/>
</dbReference>
<proteinExistence type="predicted"/>
<dbReference type="AlphaFoldDB" id="A0A381PQH5"/>
<dbReference type="Gene3D" id="3.40.50.720">
    <property type="entry name" value="NAD(P)-binding Rossmann-like Domain"/>
    <property type="match status" value="1"/>
</dbReference>
<feature type="domain" description="XdhC- CoxI" evidence="1">
    <location>
        <begin position="15"/>
        <end position="80"/>
    </location>
</feature>
<feature type="domain" description="XdhC Rossmann" evidence="2">
    <location>
        <begin position="205"/>
        <end position="344"/>
    </location>
</feature>
<name>A0A381PQH5_9ZZZZ</name>
<evidence type="ECO:0000259" key="2">
    <source>
        <dbReference type="Pfam" id="PF13478"/>
    </source>
</evidence>
<dbReference type="PANTHER" id="PTHR30388:SF6">
    <property type="entry name" value="XANTHINE DEHYDROGENASE SUBUNIT A-RELATED"/>
    <property type="match status" value="1"/>
</dbReference>
<protein>
    <recommendedName>
        <fullName evidence="4">XdhC- CoxI domain-containing protein</fullName>
    </recommendedName>
</protein>
<sequence length="349" mass="38193">MNPTDIFSFFEEQKAKGVDLVLATVCETKGSTYSKIGSYMLISNEGLFYGLLSGGCLEGDLAERAKEVLKNNQSQQVTYDLSQNDDLLWGLGVGCDGLMRIFLQPLLSKNNYEPFTSIRDNMHTNQPGVFITVIESSDHKNISASAVGTDHSFHNFNIQSSLIPTIKKEILNVIQCKESSLQDIEVDGQTSTVLYTILKPLPKILILGAGLDAEPIVRMSAELGWRITVQDHRPAYIEKGNFGVASSVHCVPVKSLSKEINLKEFDAAIVMSHHIEADRDYLKILASTNIPYIGLLGPEERKNKILGELGAVASSLKNRLHGPAGLDIGGRGPSTIALSIVSQIHRELN</sequence>